<name>A0ABP9UKM0_9BACT</name>
<dbReference type="Proteomes" id="UP001476282">
    <property type="component" value="Unassembled WGS sequence"/>
</dbReference>
<sequence>MIEDLKALYFDQLRDLYSAETQLIEALPKMVLKASNSDLKDAFSDHLEETRGQKSRLEEICARHGIAPEGETCDAMKGLVKEAEKHGEETPGGPVRDAVLIASANRVEHYEIAGYGTAKCYADILGFDEDVKQLDETLDQEGAADKKLTKLATGKLLRDGINEEALA</sequence>
<dbReference type="PANTHER" id="PTHR30565">
    <property type="entry name" value="PROTEIN YCIF"/>
    <property type="match status" value="1"/>
</dbReference>
<dbReference type="InterPro" id="IPR012347">
    <property type="entry name" value="Ferritin-like"/>
</dbReference>
<comment type="caution">
    <text evidence="1">The sequence shown here is derived from an EMBL/GenBank/DDBJ whole genome shotgun (WGS) entry which is preliminary data.</text>
</comment>
<dbReference type="InterPro" id="IPR009078">
    <property type="entry name" value="Ferritin-like_SF"/>
</dbReference>
<dbReference type="RefSeq" id="WP_353565408.1">
    <property type="nucleotide sequence ID" value="NZ_BAABRI010000002.1"/>
</dbReference>
<dbReference type="Gene3D" id="1.20.1260.10">
    <property type="match status" value="1"/>
</dbReference>
<dbReference type="InterPro" id="IPR010287">
    <property type="entry name" value="DUF892_YciF-like"/>
</dbReference>
<accession>A0ABP9UKM0</accession>
<proteinExistence type="predicted"/>
<keyword evidence="2" id="KW-1185">Reference proteome</keyword>
<dbReference type="SUPFAM" id="SSF47240">
    <property type="entry name" value="Ferritin-like"/>
    <property type="match status" value="1"/>
</dbReference>
<reference evidence="1 2" key="1">
    <citation type="submission" date="2024-02" db="EMBL/GenBank/DDBJ databases">
        <title>Haloferula sargassicola NBRC 104335.</title>
        <authorList>
            <person name="Ichikawa N."/>
            <person name="Katano-Makiyama Y."/>
            <person name="Hidaka K."/>
        </authorList>
    </citation>
    <scope>NUCLEOTIDE SEQUENCE [LARGE SCALE GENOMIC DNA]</scope>
    <source>
        <strain evidence="1 2">NBRC 104335</strain>
    </source>
</reference>
<dbReference type="EMBL" id="BAABRI010000002">
    <property type="protein sequence ID" value="GAA5481251.1"/>
    <property type="molecule type" value="Genomic_DNA"/>
</dbReference>
<evidence type="ECO:0000313" key="2">
    <source>
        <dbReference type="Proteomes" id="UP001476282"/>
    </source>
</evidence>
<organism evidence="1 2">
    <name type="scientific">Haloferula sargassicola</name>
    <dbReference type="NCBI Taxonomy" id="490096"/>
    <lineage>
        <taxon>Bacteria</taxon>
        <taxon>Pseudomonadati</taxon>
        <taxon>Verrucomicrobiota</taxon>
        <taxon>Verrucomicrobiia</taxon>
        <taxon>Verrucomicrobiales</taxon>
        <taxon>Verrucomicrobiaceae</taxon>
        <taxon>Haloferula</taxon>
    </lineage>
</organism>
<dbReference type="InterPro" id="IPR047114">
    <property type="entry name" value="YciF"/>
</dbReference>
<dbReference type="Pfam" id="PF05974">
    <property type="entry name" value="DUF892"/>
    <property type="match status" value="1"/>
</dbReference>
<dbReference type="CDD" id="cd07909">
    <property type="entry name" value="YciF"/>
    <property type="match status" value="1"/>
</dbReference>
<gene>
    <name evidence="1" type="primary">yciF_1</name>
    <name evidence="1" type="ORF">Hsar01_00458</name>
</gene>
<dbReference type="PANTHER" id="PTHR30565:SF9">
    <property type="entry name" value="PROTEIN YCIF"/>
    <property type="match status" value="1"/>
</dbReference>
<evidence type="ECO:0000313" key="1">
    <source>
        <dbReference type="EMBL" id="GAA5481251.1"/>
    </source>
</evidence>
<protein>
    <submittedName>
        <fullName evidence="1">Protein YciF</fullName>
    </submittedName>
</protein>